<dbReference type="Proteomes" id="UP000516018">
    <property type="component" value="Chromosome"/>
</dbReference>
<evidence type="ECO:0000313" key="4">
    <source>
        <dbReference type="Proteomes" id="UP000516018"/>
    </source>
</evidence>
<organism evidence="3 4">
    <name type="scientific">Agrilutibacter terrestris</name>
    <dbReference type="NCBI Taxonomy" id="2865112"/>
    <lineage>
        <taxon>Bacteria</taxon>
        <taxon>Pseudomonadati</taxon>
        <taxon>Pseudomonadota</taxon>
        <taxon>Gammaproteobacteria</taxon>
        <taxon>Lysobacterales</taxon>
        <taxon>Lysobacteraceae</taxon>
        <taxon>Agrilutibacter</taxon>
    </lineage>
</organism>
<feature type="chain" id="PRO_5028887679" evidence="2">
    <location>
        <begin position="24"/>
        <end position="182"/>
    </location>
</feature>
<dbReference type="RefSeq" id="WP_187711061.1">
    <property type="nucleotide sequence ID" value="NZ_CP060820.1"/>
</dbReference>
<dbReference type="KEGG" id="lsx:H8B22_08730"/>
<keyword evidence="4" id="KW-1185">Reference proteome</keyword>
<evidence type="ECO:0000256" key="2">
    <source>
        <dbReference type="SAM" id="SignalP"/>
    </source>
</evidence>
<evidence type="ECO:0000256" key="1">
    <source>
        <dbReference type="SAM" id="MobiDB-lite"/>
    </source>
</evidence>
<name>A0A7H0FU99_9GAMM</name>
<accession>A0A7H0FU99</accession>
<feature type="region of interest" description="Disordered" evidence="1">
    <location>
        <begin position="21"/>
        <end position="58"/>
    </location>
</feature>
<reference evidence="3 4" key="1">
    <citation type="submission" date="2020-08" db="EMBL/GenBank/DDBJ databases">
        <title>Lysobacter sp. II4 sp. nov., isolated from soil.</title>
        <authorList>
            <person name="Woo C.Y."/>
            <person name="Kim J."/>
        </authorList>
    </citation>
    <scope>NUCLEOTIDE SEQUENCE [LARGE SCALE GENOMIC DNA]</scope>
    <source>
        <strain evidence="3 4">II4</strain>
    </source>
</reference>
<gene>
    <name evidence="3" type="ORF">H8B22_08730</name>
</gene>
<dbReference type="PROSITE" id="PS51257">
    <property type="entry name" value="PROKAR_LIPOPROTEIN"/>
    <property type="match status" value="1"/>
</dbReference>
<feature type="compositionally biased region" description="Low complexity" evidence="1">
    <location>
        <begin position="33"/>
        <end position="45"/>
    </location>
</feature>
<feature type="signal peptide" evidence="2">
    <location>
        <begin position="1"/>
        <end position="23"/>
    </location>
</feature>
<keyword evidence="2" id="KW-0732">Signal</keyword>
<evidence type="ECO:0000313" key="3">
    <source>
        <dbReference type="EMBL" id="QNP39615.1"/>
    </source>
</evidence>
<dbReference type="EMBL" id="CP060820">
    <property type="protein sequence ID" value="QNP39615.1"/>
    <property type="molecule type" value="Genomic_DNA"/>
</dbReference>
<proteinExistence type="predicted"/>
<sequence>MSYRRAWMCCAFIVLAGCAPSPAETSNNPPAPADTAAPVADSAATPPQPGSDAAGDPATTELARISANPNAKPGEVSQYLSRFFRDECGKDDGLPFEQVCRHYATDADTSDPSPWPDLMLGLAGDRIVSAVLFDSAQNLGNAWACAPVKGLEHVRACAPTIITSTQRDEWLQRWSAYLNAAD</sequence>
<dbReference type="AlphaFoldDB" id="A0A7H0FU99"/>
<protein>
    <submittedName>
        <fullName evidence="3">Uncharacterized protein</fullName>
    </submittedName>
</protein>